<comment type="similarity">
    <text evidence="3">Belongs to the RNase Z family.</text>
</comment>
<dbReference type="CDD" id="cd07718">
    <property type="entry name" value="RNaseZ_ELAC1_ELAC2-C-term-like_MBL-fold"/>
    <property type="match status" value="1"/>
</dbReference>
<protein>
    <recommendedName>
        <fullName evidence="4">ribonuclease Z</fullName>
        <ecNumber evidence="4">3.1.26.11</ecNumber>
    </recommendedName>
</protein>
<evidence type="ECO:0000313" key="13">
    <source>
        <dbReference type="Proteomes" id="UP000614601"/>
    </source>
</evidence>
<keyword evidence="10" id="KW-0862">Zinc</keyword>
<gene>
    <name evidence="12" type="ORF">BOKJ2_LOCUS5377</name>
</gene>
<dbReference type="PANTHER" id="PTHR12553:SF49">
    <property type="entry name" value="ZINC PHOSPHODIESTERASE ELAC PROTEIN 2"/>
    <property type="match status" value="1"/>
</dbReference>
<keyword evidence="8" id="KW-0255">Endonuclease</keyword>
<dbReference type="Pfam" id="PF13691">
    <property type="entry name" value="Lactamase_B_4"/>
    <property type="match status" value="1"/>
</dbReference>
<keyword evidence="13" id="KW-1185">Reference proteome</keyword>
<dbReference type="AlphaFoldDB" id="A0A811KET6"/>
<evidence type="ECO:0000313" key="12">
    <source>
        <dbReference type="EMBL" id="CAD5214007.1"/>
    </source>
</evidence>
<dbReference type="GO" id="GO:0042781">
    <property type="term" value="F:3'-tRNA processing endoribonuclease activity"/>
    <property type="evidence" value="ECO:0007669"/>
    <property type="project" value="UniProtKB-EC"/>
</dbReference>
<comment type="catalytic activity">
    <reaction evidence="1">
        <text>Endonucleolytic cleavage of RNA, removing extra 3' nucleotides from tRNA precursor, generating 3' termini of tRNAs. A 3'-hydroxy group is left at the tRNA terminus and a 5'-phosphoryl group is left at the trailer molecule.</text>
        <dbReference type="EC" id="3.1.26.11"/>
    </reaction>
</comment>
<evidence type="ECO:0000259" key="11">
    <source>
        <dbReference type="SMART" id="SM00849"/>
    </source>
</evidence>
<sequence length="689" mass="77513">MGAKKGNVVTLEVLSNGASQLNPCLLLRTLSKTYMFNIPESVQRFLPFVSLTPKNIHDIFVTKADWSHFGGLKGMLISKDRNDREDVRVFGAELLHNVHHTIRPFMGFDDDGKVTCNVVVNTAVDGLYEDDLITVFTIELDGDFYRHGNGNGKGSGDKKVKRRNCAFLVELKPKERQIDPVKLKNMKGPKGPLIGALKAGKSVTLLDGTVINPDDVLCDVEEETLPLIMFLEIESERQLECLMNSGVMQDHLQEGKTLSHIVHFTSEATLNSKWYQNFMDNMNGQHIIVNGSAEPMPIFDGAYENQHILGQIDSHIFPKLWNDRVGKVYRKTISSAESKIRPNAYESIIIRGKTVKKGNKNKENDSKVDDIDEELCFSITHTELEERINDNPAIKDVLDKFREDSSNINTKDTSTYPAIVFLGTASASPTKYRNVSGYLVRLSPTSTIMIDCGEGTYSQMKVLYGDELPYIMTTLSGLFITHGHLDHIYGLTTVVEERIKVFEQKGIPYERLTIVGNFYCKKFFDIYSRYFNFLEYKVRWVDSIAKHSDDYGEELSSLDLHIPYLESATVIAVDHIDLATGYAFHTLCGKKIVFSGDTKPCKNLVRHGMGADVLVHEATFEDAYAEDADRKRHCTTGQAVTIGKKMKVKYVILSHFSARYPRCPVLSNKMLKRGTTTVATDFMVLSGTD</sequence>
<dbReference type="GO" id="GO:0046872">
    <property type="term" value="F:metal ion binding"/>
    <property type="evidence" value="ECO:0007669"/>
    <property type="project" value="UniProtKB-KW"/>
</dbReference>
<organism evidence="12 13">
    <name type="scientific">Bursaphelenchus okinawaensis</name>
    <dbReference type="NCBI Taxonomy" id="465554"/>
    <lineage>
        <taxon>Eukaryota</taxon>
        <taxon>Metazoa</taxon>
        <taxon>Ecdysozoa</taxon>
        <taxon>Nematoda</taxon>
        <taxon>Chromadorea</taxon>
        <taxon>Rhabditida</taxon>
        <taxon>Tylenchina</taxon>
        <taxon>Tylenchomorpha</taxon>
        <taxon>Aphelenchoidea</taxon>
        <taxon>Aphelenchoididae</taxon>
        <taxon>Bursaphelenchus</taxon>
    </lineage>
</organism>
<dbReference type="SMART" id="SM00849">
    <property type="entry name" value="Lactamase_B"/>
    <property type="match status" value="1"/>
</dbReference>
<evidence type="ECO:0000256" key="3">
    <source>
        <dbReference type="ARBA" id="ARBA00007823"/>
    </source>
</evidence>
<dbReference type="Gene3D" id="3.60.15.10">
    <property type="entry name" value="Ribonuclease Z/Hydroxyacylglutathione hydrolase-like"/>
    <property type="match status" value="3"/>
</dbReference>
<keyword evidence="5" id="KW-0819">tRNA processing</keyword>
<dbReference type="SUPFAM" id="SSF56281">
    <property type="entry name" value="Metallo-hydrolase/oxidoreductase"/>
    <property type="match status" value="2"/>
</dbReference>
<dbReference type="Proteomes" id="UP000783686">
    <property type="component" value="Unassembled WGS sequence"/>
</dbReference>
<keyword evidence="6" id="KW-0540">Nuclease</keyword>
<comment type="cofactor">
    <cofactor evidence="2">
        <name>Zn(2+)</name>
        <dbReference type="ChEBI" id="CHEBI:29105"/>
    </cofactor>
</comment>
<name>A0A811KET6_9BILA</name>
<evidence type="ECO:0000256" key="10">
    <source>
        <dbReference type="ARBA" id="ARBA00022833"/>
    </source>
</evidence>
<feature type="domain" description="Metallo-beta-lactamase" evidence="11">
    <location>
        <begin position="434"/>
        <end position="655"/>
    </location>
</feature>
<evidence type="ECO:0000256" key="4">
    <source>
        <dbReference type="ARBA" id="ARBA00012477"/>
    </source>
</evidence>
<reference evidence="12" key="1">
    <citation type="submission" date="2020-09" db="EMBL/GenBank/DDBJ databases">
        <authorList>
            <person name="Kikuchi T."/>
        </authorList>
    </citation>
    <scope>NUCLEOTIDE SEQUENCE</scope>
    <source>
        <strain evidence="12">SH1</strain>
    </source>
</reference>
<keyword evidence="9" id="KW-0378">Hydrolase</keyword>
<dbReference type="PANTHER" id="PTHR12553">
    <property type="entry name" value="ZINC PHOSPHODIESTERASE ELAC PROTEIN 2"/>
    <property type="match status" value="1"/>
</dbReference>
<dbReference type="InterPro" id="IPR001279">
    <property type="entry name" value="Metallo-B-lactamas"/>
</dbReference>
<dbReference type="EC" id="3.1.26.11" evidence="4"/>
<proteinExistence type="inferred from homology"/>
<dbReference type="EMBL" id="CAJFDH010000003">
    <property type="protein sequence ID" value="CAD5214007.1"/>
    <property type="molecule type" value="Genomic_DNA"/>
</dbReference>
<dbReference type="GO" id="GO:0005739">
    <property type="term" value="C:mitochondrion"/>
    <property type="evidence" value="ECO:0007669"/>
    <property type="project" value="TreeGrafter"/>
</dbReference>
<dbReference type="EMBL" id="CAJFCW020000003">
    <property type="protein sequence ID" value="CAG9101901.1"/>
    <property type="molecule type" value="Genomic_DNA"/>
</dbReference>
<evidence type="ECO:0000256" key="6">
    <source>
        <dbReference type="ARBA" id="ARBA00022722"/>
    </source>
</evidence>
<evidence type="ECO:0000256" key="5">
    <source>
        <dbReference type="ARBA" id="ARBA00022694"/>
    </source>
</evidence>
<dbReference type="Pfam" id="PF12706">
    <property type="entry name" value="Lactamase_B_2"/>
    <property type="match status" value="1"/>
</dbReference>
<dbReference type="InterPro" id="IPR036866">
    <property type="entry name" value="RibonucZ/Hydroxyglut_hydro"/>
</dbReference>
<dbReference type="GO" id="GO:1990180">
    <property type="term" value="P:mitochondrial tRNA 3'-end processing"/>
    <property type="evidence" value="ECO:0007669"/>
    <property type="project" value="TreeGrafter"/>
</dbReference>
<dbReference type="InterPro" id="IPR027794">
    <property type="entry name" value="tRNase_Z_dom"/>
</dbReference>
<dbReference type="OrthoDB" id="527344at2759"/>
<evidence type="ECO:0000256" key="8">
    <source>
        <dbReference type="ARBA" id="ARBA00022759"/>
    </source>
</evidence>
<comment type="caution">
    <text evidence="12">The sequence shown here is derived from an EMBL/GenBank/DDBJ whole genome shotgun (WGS) entry which is preliminary data.</text>
</comment>
<evidence type="ECO:0000256" key="2">
    <source>
        <dbReference type="ARBA" id="ARBA00001947"/>
    </source>
</evidence>
<keyword evidence="7" id="KW-0479">Metal-binding</keyword>
<accession>A0A811KET6</accession>
<evidence type="ECO:0000256" key="1">
    <source>
        <dbReference type="ARBA" id="ARBA00000402"/>
    </source>
</evidence>
<evidence type="ECO:0000256" key="9">
    <source>
        <dbReference type="ARBA" id="ARBA00022801"/>
    </source>
</evidence>
<dbReference type="InterPro" id="IPR047151">
    <property type="entry name" value="RNZ2-like"/>
</dbReference>
<dbReference type="Proteomes" id="UP000614601">
    <property type="component" value="Unassembled WGS sequence"/>
</dbReference>
<evidence type="ECO:0000256" key="7">
    <source>
        <dbReference type="ARBA" id="ARBA00022723"/>
    </source>
</evidence>